<dbReference type="PANTHER" id="PTHR38042:SF1">
    <property type="entry name" value="UROPORPHYRINOGEN-III SYNTHASE, CHLOROPLASTIC"/>
    <property type="match status" value="1"/>
</dbReference>
<evidence type="ECO:0000256" key="4">
    <source>
        <dbReference type="ARBA" id="ARBA00023239"/>
    </source>
</evidence>
<evidence type="ECO:0000313" key="11">
    <source>
        <dbReference type="EMBL" id="RUO73547.1"/>
    </source>
</evidence>
<evidence type="ECO:0000256" key="7">
    <source>
        <dbReference type="ARBA" id="ARBA00040167"/>
    </source>
</evidence>
<evidence type="ECO:0000256" key="8">
    <source>
        <dbReference type="ARBA" id="ARBA00048617"/>
    </source>
</evidence>
<dbReference type="Proteomes" id="UP000287908">
    <property type="component" value="Unassembled WGS sequence"/>
</dbReference>
<dbReference type="EC" id="4.2.1.75" evidence="3 9"/>
<dbReference type="SUPFAM" id="SSF69618">
    <property type="entry name" value="HemD-like"/>
    <property type="match status" value="1"/>
</dbReference>
<evidence type="ECO:0000256" key="2">
    <source>
        <dbReference type="ARBA" id="ARBA00008133"/>
    </source>
</evidence>
<keyword evidence="12" id="KW-1185">Reference proteome</keyword>
<comment type="catalytic activity">
    <reaction evidence="8 9">
        <text>hydroxymethylbilane = uroporphyrinogen III + H2O</text>
        <dbReference type="Rhea" id="RHEA:18965"/>
        <dbReference type="ChEBI" id="CHEBI:15377"/>
        <dbReference type="ChEBI" id="CHEBI:57308"/>
        <dbReference type="ChEBI" id="CHEBI:57845"/>
        <dbReference type="EC" id="4.2.1.75"/>
    </reaction>
</comment>
<evidence type="ECO:0000259" key="10">
    <source>
        <dbReference type="Pfam" id="PF02602"/>
    </source>
</evidence>
<dbReference type="GO" id="GO:0004852">
    <property type="term" value="F:uroporphyrinogen-III synthase activity"/>
    <property type="evidence" value="ECO:0007669"/>
    <property type="project" value="UniProtKB-UniRule"/>
</dbReference>
<dbReference type="Gene3D" id="3.40.50.10090">
    <property type="match status" value="2"/>
</dbReference>
<accession>A0A432Z6M8</accession>
<comment type="caution">
    <text evidence="11">The sequence shown here is derived from an EMBL/GenBank/DDBJ whole genome shotgun (WGS) entry which is preliminary data.</text>
</comment>
<evidence type="ECO:0000256" key="6">
    <source>
        <dbReference type="ARBA" id="ARBA00037589"/>
    </source>
</evidence>
<evidence type="ECO:0000313" key="12">
    <source>
        <dbReference type="Proteomes" id="UP000287908"/>
    </source>
</evidence>
<dbReference type="Pfam" id="PF02602">
    <property type="entry name" value="HEM4"/>
    <property type="match status" value="1"/>
</dbReference>
<dbReference type="GO" id="GO:0006780">
    <property type="term" value="P:uroporphyrinogen III biosynthetic process"/>
    <property type="evidence" value="ECO:0007669"/>
    <property type="project" value="UniProtKB-UniRule"/>
</dbReference>
<reference evidence="11 12" key="1">
    <citation type="journal article" date="2011" name="Front. Microbiol.">
        <title>Genomic signatures of strain selection and enhancement in Bacillus atrophaeus var. globigii, a historical biowarfare simulant.</title>
        <authorList>
            <person name="Gibbons H.S."/>
            <person name="Broomall S.M."/>
            <person name="McNew L.A."/>
            <person name="Daligault H."/>
            <person name="Chapman C."/>
            <person name="Bruce D."/>
            <person name="Karavis M."/>
            <person name="Krepps M."/>
            <person name="McGregor P.A."/>
            <person name="Hong C."/>
            <person name="Park K.H."/>
            <person name="Akmal A."/>
            <person name="Feldman A."/>
            <person name="Lin J.S."/>
            <person name="Chang W.E."/>
            <person name="Higgs B.W."/>
            <person name="Demirev P."/>
            <person name="Lindquist J."/>
            <person name="Liem A."/>
            <person name="Fochler E."/>
            <person name="Read T.D."/>
            <person name="Tapia R."/>
            <person name="Johnson S."/>
            <person name="Bishop-Lilly K.A."/>
            <person name="Detter C."/>
            <person name="Han C."/>
            <person name="Sozhamannan S."/>
            <person name="Rosenzweig C.N."/>
            <person name="Skowronski E.W."/>
        </authorList>
    </citation>
    <scope>NUCLEOTIDE SEQUENCE [LARGE SCALE GENOMIC DNA]</scope>
    <source>
        <strain evidence="11 12">CL-SP19</strain>
    </source>
</reference>
<feature type="domain" description="Tetrapyrrole biosynthesis uroporphyrinogen III synthase" evidence="10">
    <location>
        <begin position="18"/>
        <end position="214"/>
    </location>
</feature>
<protein>
    <recommendedName>
        <fullName evidence="7 9">Uroporphyrinogen-III synthase</fullName>
        <ecNumber evidence="3 9">4.2.1.75</ecNumber>
    </recommendedName>
</protein>
<evidence type="ECO:0000256" key="9">
    <source>
        <dbReference type="RuleBase" id="RU366031"/>
    </source>
</evidence>
<evidence type="ECO:0000256" key="1">
    <source>
        <dbReference type="ARBA" id="ARBA00004772"/>
    </source>
</evidence>
<dbReference type="InterPro" id="IPR039793">
    <property type="entry name" value="UROS/Hem4"/>
</dbReference>
<dbReference type="EMBL" id="PIQF01000004">
    <property type="protein sequence ID" value="RUO73547.1"/>
    <property type="molecule type" value="Genomic_DNA"/>
</dbReference>
<keyword evidence="4 9" id="KW-0456">Lyase</keyword>
<evidence type="ECO:0000256" key="5">
    <source>
        <dbReference type="ARBA" id="ARBA00023244"/>
    </source>
</evidence>
<organism evidence="11 12">
    <name type="scientific">Idiomarina seosinensis</name>
    <dbReference type="NCBI Taxonomy" id="281739"/>
    <lineage>
        <taxon>Bacteria</taxon>
        <taxon>Pseudomonadati</taxon>
        <taxon>Pseudomonadota</taxon>
        <taxon>Gammaproteobacteria</taxon>
        <taxon>Alteromonadales</taxon>
        <taxon>Idiomarinaceae</taxon>
        <taxon>Idiomarina</taxon>
    </lineage>
</organism>
<dbReference type="OrthoDB" id="9787650at2"/>
<dbReference type="InterPro" id="IPR003754">
    <property type="entry name" value="4pyrrol_synth_uPrphyn_synth"/>
</dbReference>
<comment type="pathway">
    <text evidence="1 9">Porphyrin-containing compound metabolism; protoporphyrin-IX biosynthesis; coproporphyrinogen-III from 5-aminolevulinate: step 3/4.</text>
</comment>
<dbReference type="RefSeq" id="WP_126785351.1">
    <property type="nucleotide sequence ID" value="NZ_PIQF01000004.1"/>
</dbReference>
<dbReference type="PANTHER" id="PTHR38042">
    <property type="entry name" value="UROPORPHYRINOGEN-III SYNTHASE, CHLOROPLASTIC"/>
    <property type="match status" value="1"/>
</dbReference>
<comment type="similarity">
    <text evidence="2 9">Belongs to the uroporphyrinogen-III synthase family.</text>
</comment>
<comment type="function">
    <text evidence="6 9">Catalyzes cyclization of the linear tetrapyrrole, hydroxymethylbilane, to the macrocyclic uroporphyrinogen III.</text>
</comment>
<dbReference type="GO" id="GO:0006782">
    <property type="term" value="P:protoporphyrinogen IX biosynthetic process"/>
    <property type="evidence" value="ECO:0007669"/>
    <property type="project" value="UniProtKB-UniRule"/>
</dbReference>
<dbReference type="AlphaFoldDB" id="A0A432Z6M8"/>
<proteinExistence type="inferred from homology"/>
<keyword evidence="5 9" id="KW-0627">Porphyrin biosynthesis</keyword>
<evidence type="ECO:0000256" key="3">
    <source>
        <dbReference type="ARBA" id="ARBA00013109"/>
    </source>
</evidence>
<sequence>MNNVLVIQPLHSRQRLLDAMHAAGAAVIEHSFITIEPVKTKIVDLTHCDAVIWVSKNAVLQAHAQGINLNPRVRMYAVGPGTARLAAELFNQPCQCPVTEHASESLLNLPELIELNSQRWAILKGKGGRELLANSLVARGASFENVVLYQRVKKPLKDPELVQRWISEVDTIVVTSAEQLSYFLSELPRDAATWLKHCWWVVPSQRLAQLIPFAEPDSITITQSASESAMIDALTNSGT</sequence>
<gene>
    <name evidence="11" type="ORF">CWI81_10990</name>
</gene>
<dbReference type="InterPro" id="IPR036108">
    <property type="entry name" value="4pyrrol_syn_uPrphyn_synt_sf"/>
</dbReference>
<dbReference type="CDD" id="cd06578">
    <property type="entry name" value="HemD"/>
    <property type="match status" value="1"/>
</dbReference>
<dbReference type="UniPathway" id="UPA00251">
    <property type="reaction ID" value="UER00320"/>
</dbReference>
<name>A0A432Z6M8_9GAMM</name>